<evidence type="ECO:0000256" key="1">
    <source>
        <dbReference type="SAM" id="MobiDB-lite"/>
    </source>
</evidence>
<dbReference type="PROSITE" id="PS51925">
    <property type="entry name" value="SWIB_MDM2"/>
    <property type="match status" value="1"/>
</dbReference>
<reference evidence="3" key="1">
    <citation type="submission" date="2010-05" db="EMBL/GenBank/DDBJ databases">
        <title>The Genome Sequence of Magnaporthe poae strain ATCC 64411.</title>
        <authorList>
            <consortium name="The Broad Institute Genome Sequencing Platform"/>
            <consortium name="Broad Institute Genome Sequencing Center for Infectious Disease"/>
            <person name="Ma L.-J."/>
            <person name="Dead R."/>
            <person name="Young S."/>
            <person name="Zeng Q."/>
            <person name="Koehrsen M."/>
            <person name="Alvarado L."/>
            <person name="Berlin A."/>
            <person name="Chapman S.B."/>
            <person name="Chen Z."/>
            <person name="Freedman E."/>
            <person name="Gellesch M."/>
            <person name="Goldberg J."/>
            <person name="Griggs A."/>
            <person name="Gujja S."/>
            <person name="Heilman E.R."/>
            <person name="Heiman D."/>
            <person name="Hepburn T."/>
            <person name="Howarth C."/>
            <person name="Jen D."/>
            <person name="Larson L."/>
            <person name="Mehta T."/>
            <person name="Neiman D."/>
            <person name="Pearson M."/>
            <person name="Roberts A."/>
            <person name="Saif S."/>
            <person name="Shea T."/>
            <person name="Shenoy N."/>
            <person name="Sisk P."/>
            <person name="Stolte C."/>
            <person name="Sykes S."/>
            <person name="Walk T."/>
            <person name="White J."/>
            <person name="Yandava C."/>
            <person name="Haas B."/>
            <person name="Nusbaum C."/>
            <person name="Birren B."/>
        </authorList>
    </citation>
    <scope>NUCLEOTIDE SEQUENCE</scope>
    <source>
        <strain evidence="3">ATCC 64411</strain>
    </source>
</reference>
<reference evidence="5" key="2">
    <citation type="submission" date="2010-05" db="EMBL/GenBank/DDBJ databases">
        <title>The genome sequence of Magnaporthe poae strain ATCC 64411.</title>
        <authorList>
            <person name="Ma L.-J."/>
            <person name="Dead R."/>
            <person name="Young S."/>
            <person name="Zeng Q."/>
            <person name="Koehrsen M."/>
            <person name="Alvarado L."/>
            <person name="Berlin A."/>
            <person name="Chapman S.B."/>
            <person name="Chen Z."/>
            <person name="Freedman E."/>
            <person name="Gellesch M."/>
            <person name="Goldberg J."/>
            <person name="Griggs A."/>
            <person name="Gujja S."/>
            <person name="Heilman E.R."/>
            <person name="Heiman D."/>
            <person name="Hepburn T."/>
            <person name="Howarth C."/>
            <person name="Jen D."/>
            <person name="Larson L."/>
            <person name="Mehta T."/>
            <person name="Neiman D."/>
            <person name="Pearson M."/>
            <person name="Roberts A."/>
            <person name="Saif S."/>
            <person name="Shea T."/>
            <person name="Shenoy N."/>
            <person name="Sisk P."/>
            <person name="Stolte C."/>
            <person name="Sykes S."/>
            <person name="Walk T."/>
            <person name="White J."/>
            <person name="Yandava C."/>
            <person name="Haas B."/>
            <person name="Nusbaum C."/>
            <person name="Birren B."/>
        </authorList>
    </citation>
    <scope>NUCLEOTIDE SEQUENCE [LARGE SCALE GENOMIC DNA]</scope>
    <source>
        <strain evidence="5">ATCC 64411 / 73-15</strain>
    </source>
</reference>
<evidence type="ECO:0000259" key="2">
    <source>
        <dbReference type="PROSITE" id="PS51925"/>
    </source>
</evidence>
<proteinExistence type="predicted"/>
<feature type="domain" description="DM2" evidence="2">
    <location>
        <begin position="237"/>
        <end position="314"/>
    </location>
</feature>
<dbReference type="InterPro" id="IPR036885">
    <property type="entry name" value="SWIB_MDM2_dom_sf"/>
</dbReference>
<reference evidence="4" key="5">
    <citation type="submission" date="2015-06" db="UniProtKB">
        <authorList>
            <consortium name="EnsemblFungi"/>
        </authorList>
    </citation>
    <scope>IDENTIFICATION</scope>
    <source>
        <strain evidence="4">ATCC 64411</strain>
    </source>
</reference>
<reference evidence="4" key="4">
    <citation type="journal article" date="2015" name="G3 (Bethesda)">
        <title>Genome sequences of three phytopathogenic species of the Magnaporthaceae family of fungi.</title>
        <authorList>
            <person name="Okagaki L.H."/>
            <person name="Nunes C.C."/>
            <person name="Sailsbery J."/>
            <person name="Clay B."/>
            <person name="Brown D."/>
            <person name="John T."/>
            <person name="Oh Y."/>
            <person name="Young N."/>
            <person name="Fitzgerald M."/>
            <person name="Haas B.J."/>
            <person name="Zeng Q."/>
            <person name="Young S."/>
            <person name="Adiconis X."/>
            <person name="Fan L."/>
            <person name="Levin J.Z."/>
            <person name="Mitchell T.K."/>
            <person name="Okubara P.A."/>
            <person name="Farman M.L."/>
            <person name="Kohn L.M."/>
            <person name="Birren B."/>
            <person name="Ma L.-J."/>
            <person name="Dean R.A."/>
        </authorList>
    </citation>
    <scope>NUCLEOTIDE SEQUENCE</scope>
    <source>
        <strain evidence="4">ATCC 64411 / 73-15</strain>
    </source>
</reference>
<gene>
    <name evidence="3" type="ORF">MAPG_08574</name>
</gene>
<keyword evidence="5" id="KW-1185">Reference proteome</keyword>
<dbReference type="PANTHER" id="PTHR13844">
    <property type="entry name" value="SWI/SNF-RELATED MATRIX-ASSOCIATED ACTIN-DEPENDENT REGULATOR OF CHROMATIN SUBFAMILY D"/>
    <property type="match status" value="1"/>
</dbReference>
<accession>A0A0C4E7Q5</accession>
<dbReference type="OrthoDB" id="10263741at2759"/>
<evidence type="ECO:0000313" key="4">
    <source>
        <dbReference type="EnsemblFungi" id="MAPG_08574T0"/>
    </source>
</evidence>
<dbReference type="CDD" id="cd10568">
    <property type="entry name" value="SWIB_like"/>
    <property type="match status" value="1"/>
</dbReference>
<dbReference type="VEuPathDB" id="FungiDB:MAPG_08574"/>
<dbReference type="EMBL" id="ADBL01002073">
    <property type="status" value="NOT_ANNOTATED_CDS"/>
    <property type="molecule type" value="Genomic_DNA"/>
</dbReference>
<dbReference type="Pfam" id="PF02201">
    <property type="entry name" value="SWIB"/>
    <property type="match status" value="1"/>
</dbReference>
<dbReference type="STRING" id="644358.A0A0C4E7Q5"/>
<dbReference type="AlphaFoldDB" id="A0A0C4E7Q5"/>
<feature type="region of interest" description="Disordered" evidence="1">
    <location>
        <begin position="1"/>
        <end position="29"/>
    </location>
</feature>
<feature type="region of interest" description="Disordered" evidence="1">
    <location>
        <begin position="114"/>
        <end position="162"/>
    </location>
</feature>
<dbReference type="Proteomes" id="UP000011715">
    <property type="component" value="Unassembled WGS sequence"/>
</dbReference>
<dbReference type="SUPFAM" id="SSF47592">
    <property type="entry name" value="SWIB/MDM2 domain"/>
    <property type="match status" value="1"/>
</dbReference>
<name>A0A0C4E7Q5_MAGP6</name>
<dbReference type="eggNOG" id="KOG2570">
    <property type="taxonomic scope" value="Eukaryota"/>
</dbReference>
<sequence length="480" mass="53479">MQHQPPHASESARRLKSRRPTDKTIPDGVEDAIIGDGVARYRDLRDYERRLDATMTRKRLDIVDPVNKGAKRSKTMRIWISNTVDEQPWQAPLNTDSFDFSTSHDSSYRVKIEGRLLDDDDDDGGDHDENKQGEEAQKDDKDAMETDGPSSGKAKAAAKPQQRARFSHFFRAISVTVERPGVMQGPAGPEQLMEWKKPEQRGGGTAVGNPAADFDELTFKRGGDENVNVVISLTRHEEPERFSISPALADIVDMSEGTRTEITARLWDYIRLMGLQEEEEKRQFRCDHLLRKALGREVGGIPVLQEYITPHLGPLPPIKLAYTIRVDQEFHSAPGGAQPTVYDVQVLVDDPLRAALPKLSLPFSSHPNAEYGQMLREVARLDEQLSVLVGAVYDSKAKHAFFSQMQRDPANFVKGWLSSQQRDLEVIMGESVRGKGAGGDAVTGGDEWRRGGRDSVWATESAREGVSVLLARQPAMAGMR</sequence>
<dbReference type="InterPro" id="IPR003121">
    <property type="entry name" value="SWIB_MDM2_domain"/>
</dbReference>
<evidence type="ECO:0000313" key="5">
    <source>
        <dbReference type="Proteomes" id="UP000011715"/>
    </source>
</evidence>
<protein>
    <recommendedName>
        <fullName evidence="2">DM2 domain-containing protein</fullName>
    </recommendedName>
</protein>
<feature type="compositionally biased region" description="Basic and acidic residues" evidence="1">
    <location>
        <begin position="127"/>
        <end position="144"/>
    </location>
</feature>
<dbReference type="InterPro" id="IPR019835">
    <property type="entry name" value="SWIB_domain"/>
</dbReference>
<feature type="compositionally biased region" description="Low complexity" evidence="1">
    <location>
        <begin position="148"/>
        <end position="162"/>
    </location>
</feature>
<organism evidence="4 5">
    <name type="scientific">Magnaporthiopsis poae (strain ATCC 64411 / 73-15)</name>
    <name type="common">Kentucky bluegrass fungus</name>
    <name type="synonym">Magnaporthe poae</name>
    <dbReference type="NCBI Taxonomy" id="644358"/>
    <lineage>
        <taxon>Eukaryota</taxon>
        <taxon>Fungi</taxon>
        <taxon>Dikarya</taxon>
        <taxon>Ascomycota</taxon>
        <taxon>Pezizomycotina</taxon>
        <taxon>Sordariomycetes</taxon>
        <taxon>Sordariomycetidae</taxon>
        <taxon>Magnaporthales</taxon>
        <taxon>Magnaporthaceae</taxon>
        <taxon>Magnaporthiopsis</taxon>
    </lineage>
</organism>
<dbReference type="Gene3D" id="1.10.245.10">
    <property type="entry name" value="SWIB/MDM2 domain"/>
    <property type="match status" value="1"/>
</dbReference>
<reference evidence="3" key="3">
    <citation type="submission" date="2011-03" db="EMBL/GenBank/DDBJ databases">
        <title>Annotation of Magnaporthe poae ATCC 64411.</title>
        <authorList>
            <person name="Ma L.-J."/>
            <person name="Dead R."/>
            <person name="Young S.K."/>
            <person name="Zeng Q."/>
            <person name="Gargeya S."/>
            <person name="Fitzgerald M."/>
            <person name="Haas B."/>
            <person name="Abouelleil A."/>
            <person name="Alvarado L."/>
            <person name="Arachchi H.M."/>
            <person name="Berlin A."/>
            <person name="Brown A."/>
            <person name="Chapman S.B."/>
            <person name="Chen Z."/>
            <person name="Dunbar C."/>
            <person name="Freedman E."/>
            <person name="Gearin G."/>
            <person name="Gellesch M."/>
            <person name="Goldberg J."/>
            <person name="Griggs A."/>
            <person name="Gujja S."/>
            <person name="Heiman D."/>
            <person name="Howarth C."/>
            <person name="Larson L."/>
            <person name="Lui A."/>
            <person name="MacDonald P.J.P."/>
            <person name="Mehta T."/>
            <person name="Montmayeur A."/>
            <person name="Murphy C."/>
            <person name="Neiman D."/>
            <person name="Pearson M."/>
            <person name="Priest M."/>
            <person name="Roberts A."/>
            <person name="Saif S."/>
            <person name="Shea T."/>
            <person name="Shenoy N."/>
            <person name="Sisk P."/>
            <person name="Stolte C."/>
            <person name="Sykes S."/>
            <person name="Yandava C."/>
            <person name="Wortman J."/>
            <person name="Nusbaum C."/>
            <person name="Birren B."/>
        </authorList>
    </citation>
    <scope>NUCLEOTIDE SEQUENCE</scope>
    <source>
        <strain evidence="3">ATCC 64411</strain>
    </source>
</reference>
<dbReference type="EnsemblFungi" id="MAPG_08574T0">
    <property type="protein sequence ID" value="MAPG_08574T0"/>
    <property type="gene ID" value="MAPG_08574"/>
</dbReference>
<dbReference type="SMART" id="SM00151">
    <property type="entry name" value="SWIB"/>
    <property type="match status" value="1"/>
</dbReference>
<dbReference type="EMBL" id="GL876973">
    <property type="protein sequence ID" value="KLU89603.1"/>
    <property type="molecule type" value="Genomic_DNA"/>
</dbReference>
<dbReference type="OMA" id="NFRCNEP"/>
<evidence type="ECO:0000313" key="3">
    <source>
        <dbReference type="EMBL" id="KLU89603.1"/>
    </source>
</evidence>